<gene>
    <name evidence="9" type="ORF">IAA98_02270</name>
</gene>
<reference evidence="9" key="1">
    <citation type="submission" date="2020-10" db="EMBL/GenBank/DDBJ databases">
        <authorList>
            <person name="Gilroy R."/>
        </authorList>
    </citation>
    <scope>NUCLEOTIDE SEQUENCE</scope>
    <source>
        <strain evidence="9">ChiGjej1B1-24693</strain>
    </source>
</reference>
<dbReference type="Pfam" id="PF08125">
    <property type="entry name" value="Mannitol_dh_C"/>
    <property type="match status" value="1"/>
</dbReference>
<evidence type="ECO:0000256" key="3">
    <source>
        <dbReference type="ARBA" id="ARBA00016219"/>
    </source>
</evidence>
<reference evidence="9" key="2">
    <citation type="journal article" date="2021" name="PeerJ">
        <title>Extensive microbial diversity within the chicken gut microbiome revealed by metagenomics and culture.</title>
        <authorList>
            <person name="Gilroy R."/>
            <person name="Ravi A."/>
            <person name="Getino M."/>
            <person name="Pursley I."/>
            <person name="Horton D.L."/>
            <person name="Alikhan N.F."/>
            <person name="Baker D."/>
            <person name="Gharbi K."/>
            <person name="Hall N."/>
            <person name="Watson M."/>
            <person name="Adriaenssens E.M."/>
            <person name="Foster-Nyarko E."/>
            <person name="Jarju S."/>
            <person name="Secka A."/>
            <person name="Antonio M."/>
            <person name="Oren A."/>
            <person name="Chaudhuri R.R."/>
            <person name="La Ragione R."/>
            <person name="Hildebrand F."/>
            <person name="Pallen M.J."/>
        </authorList>
    </citation>
    <scope>NUCLEOTIDE SEQUENCE</scope>
    <source>
        <strain evidence="9">ChiGjej1B1-24693</strain>
    </source>
</reference>
<feature type="domain" description="Mannitol dehydrogenase C-terminal" evidence="8">
    <location>
        <begin position="256"/>
        <end position="434"/>
    </location>
</feature>
<dbReference type="InterPro" id="IPR013131">
    <property type="entry name" value="Mannitol_DH_N"/>
</dbReference>
<dbReference type="Gene3D" id="3.40.50.720">
    <property type="entry name" value="NAD(P)-binding Rossmann-like Domain"/>
    <property type="match status" value="1"/>
</dbReference>
<evidence type="ECO:0000313" key="9">
    <source>
        <dbReference type="EMBL" id="HIT74392.1"/>
    </source>
</evidence>
<evidence type="ECO:0000259" key="7">
    <source>
        <dbReference type="Pfam" id="PF01232"/>
    </source>
</evidence>
<dbReference type="Proteomes" id="UP000886842">
    <property type="component" value="Unassembled WGS sequence"/>
</dbReference>
<dbReference type="EC" id="1.1.1.17" evidence="2"/>
<evidence type="ECO:0000256" key="5">
    <source>
        <dbReference type="ARBA" id="ARBA00023027"/>
    </source>
</evidence>
<dbReference type="EMBL" id="DVLP01000067">
    <property type="protein sequence ID" value="HIT74392.1"/>
    <property type="molecule type" value="Genomic_DNA"/>
</dbReference>
<feature type="domain" description="Mannitol dehydrogenase N-terminal" evidence="7">
    <location>
        <begin position="12"/>
        <end position="247"/>
    </location>
</feature>
<dbReference type="SUPFAM" id="SSF48179">
    <property type="entry name" value="6-phosphogluconate dehydrogenase C-terminal domain-like"/>
    <property type="match status" value="1"/>
</dbReference>
<evidence type="ECO:0000256" key="2">
    <source>
        <dbReference type="ARBA" id="ARBA00012939"/>
    </source>
</evidence>
<comment type="similarity">
    <text evidence="1">Belongs to the mannitol dehydrogenase family.</text>
</comment>
<dbReference type="InterPro" id="IPR013328">
    <property type="entry name" value="6PGD_dom2"/>
</dbReference>
<dbReference type="GO" id="GO:0019594">
    <property type="term" value="P:mannitol metabolic process"/>
    <property type="evidence" value="ECO:0007669"/>
    <property type="project" value="InterPro"/>
</dbReference>
<evidence type="ECO:0000256" key="6">
    <source>
        <dbReference type="ARBA" id="ARBA00048615"/>
    </source>
</evidence>
<sequence length="435" mass="46431">MPDTTGSDLPVRIVHLGLGAFFRAHQAWYTQLANELGGQQWGINALTGRRPDMAELLNAQDCRYTLIERGPDGDRGIDIRSIATAGPGADPDTYRAAISDPAVGIITSTITEKGYLVGDDDAARIRAQEAPGSAIGRLVDGLRVRMESGGGPLAMVPCDNLTANGEHTERIVLGLAEQVSPALAGWIDSNVSFVSTMVDRITPATTDADIADAAELVGWADQAPVVAEPFSEWVVAGQFPVGRPDWDRVGAQFVEDVEPYEQRKLWLLNGGHSTLAYVGLSRGHETIAEAMDDPACVSALQQVWADAAPCLPFDQSVIDEATQALTDRFANARIRHRLVQIAGDGSQKLPVRLVSVQRARISQGLGIGDAFPVAIGAWVSHLGTDQVNDPQADSLRESLARQGSKTERARTVLAFLDSSLAEDDALVSAVAENVV</sequence>
<dbReference type="InterPro" id="IPR036291">
    <property type="entry name" value="NAD(P)-bd_dom_sf"/>
</dbReference>
<dbReference type="PANTHER" id="PTHR43362">
    <property type="entry name" value="MANNITOL DEHYDROGENASE DSF1-RELATED"/>
    <property type="match status" value="1"/>
</dbReference>
<comment type="caution">
    <text evidence="9">The sequence shown here is derived from an EMBL/GenBank/DDBJ whole genome shotgun (WGS) entry which is preliminary data.</text>
</comment>
<dbReference type="AlphaFoldDB" id="A0A9D1GW99"/>
<comment type="catalytic activity">
    <reaction evidence="6">
        <text>D-mannitol 1-phosphate + NAD(+) = beta-D-fructose 6-phosphate + NADH + H(+)</text>
        <dbReference type="Rhea" id="RHEA:19661"/>
        <dbReference type="ChEBI" id="CHEBI:15378"/>
        <dbReference type="ChEBI" id="CHEBI:57540"/>
        <dbReference type="ChEBI" id="CHEBI:57634"/>
        <dbReference type="ChEBI" id="CHEBI:57945"/>
        <dbReference type="ChEBI" id="CHEBI:61381"/>
        <dbReference type="EC" id="1.1.1.17"/>
    </reaction>
</comment>
<evidence type="ECO:0000256" key="1">
    <source>
        <dbReference type="ARBA" id="ARBA00006541"/>
    </source>
</evidence>
<dbReference type="InterPro" id="IPR013118">
    <property type="entry name" value="Mannitol_DH_C"/>
</dbReference>
<keyword evidence="4" id="KW-0560">Oxidoreductase</keyword>
<dbReference type="InterPro" id="IPR000669">
    <property type="entry name" value="Mannitol_DH"/>
</dbReference>
<keyword evidence="5" id="KW-0520">NAD</keyword>
<dbReference type="InterPro" id="IPR023027">
    <property type="entry name" value="Mannitol_DH_CS"/>
</dbReference>
<dbReference type="InterPro" id="IPR008927">
    <property type="entry name" value="6-PGluconate_DH-like_C_sf"/>
</dbReference>
<dbReference type="InterPro" id="IPR050988">
    <property type="entry name" value="Mannitol_DH/Oxidoreductase"/>
</dbReference>
<dbReference type="GO" id="GO:0008926">
    <property type="term" value="F:mannitol-1-phosphate 5-dehydrogenase activity"/>
    <property type="evidence" value="ECO:0007669"/>
    <property type="project" value="UniProtKB-EC"/>
</dbReference>
<organism evidence="9 10">
    <name type="scientific">Candidatus Avipropionibacterium avicola</name>
    <dbReference type="NCBI Taxonomy" id="2840701"/>
    <lineage>
        <taxon>Bacteria</taxon>
        <taxon>Bacillati</taxon>
        <taxon>Actinomycetota</taxon>
        <taxon>Actinomycetes</taxon>
        <taxon>Propionibacteriales</taxon>
        <taxon>Propionibacteriaceae</taxon>
        <taxon>Propionibacteriaceae incertae sedis</taxon>
        <taxon>Candidatus Avipropionibacterium</taxon>
    </lineage>
</organism>
<proteinExistence type="inferred from homology"/>
<evidence type="ECO:0000259" key="8">
    <source>
        <dbReference type="Pfam" id="PF08125"/>
    </source>
</evidence>
<evidence type="ECO:0000313" key="10">
    <source>
        <dbReference type="Proteomes" id="UP000886842"/>
    </source>
</evidence>
<dbReference type="SUPFAM" id="SSF51735">
    <property type="entry name" value="NAD(P)-binding Rossmann-fold domains"/>
    <property type="match status" value="1"/>
</dbReference>
<protein>
    <recommendedName>
        <fullName evidence="3">Mannitol-1-phosphate 5-dehydrogenase</fullName>
        <ecNumber evidence="2">1.1.1.17</ecNumber>
    </recommendedName>
</protein>
<evidence type="ECO:0000256" key="4">
    <source>
        <dbReference type="ARBA" id="ARBA00023002"/>
    </source>
</evidence>
<dbReference type="PROSITE" id="PS00974">
    <property type="entry name" value="MANNITOL_DHGENASE"/>
    <property type="match status" value="1"/>
</dbReference>
<dbReference type="PRINTS" id="PR00084">
    <property type="entry name" value="MTLDHDRGNASE"/>
</dbReference>
<dbReference type="Pfam" id="PF01232">
    <property type="entry name" value="Mannitol_dh"/>
    <property type="match status" value="1"/>
</dbReference>
<dbReference type="PANTHER" id="PTHR43362:SF1">
    <property type="entry name" value="MANNITOL DEHYDROGENASE 2-RELATED"/>
    <property type="match status" value="1"/>
</dbReference>
<name>A0A9D1GW99_9ACTN</name>
<dbReference type="Gene3D" id="1.10.1040.10">
    <property type="entry name" value="N-(1-d-carboxylethyl)-l-norvaline Dehydrogenase, domain 2"/>
    <property type="match status" value="1"/>
</dbReference>
<accession>A0A9D1GW99</accession>